<dbReference type="EMBL" id="JAIWYP010000002">
    <property type="protein sequence ID" value="KAH3875699.1"/>
    <property type="molecule type" value="Genomic_DNA"/>
</dbReference>
<dbReference type="AlphaFoldDB" id="A0A9D4RP60"/>
<name>A0A9D4RP60_DREPO</name>
<evidence type="ECO:0000313" key="2">
    <source>
        <dbReference type="Proteomes" id="UP000828390"/>
    </source>
</evidence>
<dbReference type="Proteomes" id="UP000828390">
    <property type="component" value="Unassembled WGS sequence"/>
</dbReference>
<comment type="caution">
    <text evidence="1">The sequence shown here is derived from an EMBL/GenBank/DDBJ whole genome shotgun (WGS) entry which is preliminary data.</text>
</comment>
<organism evidence="1 2">
    <name type="scientific">Dreissena polymorpha</name>
    <name type="common">Zebra mussel</name>
    <name type="synonym">Mytilus polymorpha</name>
    <dbReference type="NCBI Taxonomy" id="45954"/>
    <lineage>
        <taxon>Eukaryota</taxon>
        <taxon>Metazoa</taxon>
        <taxon>Spiralia</taxon>
        <taxon>Lophotrochozoa</taxon>
        <taxon>Mollusca</taxon>
        <taxon>Bivalvia</taxon>
        <taxon>Autobranchia</taxon>
        <taxon>Heteroconchia</taxon>
        <taxon>Euheterodonta</taxon>
        <taxon>Imparidentia</taxon>
        <taxon>Neoheterodontei</taxon>
        <taxon>Myida</taxon>
        <taxon>Dreissenoidea</taxon>
        <taxon>Dreissenidae</taxon>
        <taxon>Dreissena</taxon>
    </lineage>
</organism>
<sequence length="65" mass="7140">MNSGSATATITGNKAEGLTSFLESDRDEMFLLNSMICLEDGVPAYTYPMEITVLRSYSRVSYPGH</sequence>
<reference evidence="1" key="2">
    <citation type="submission" date="2020-11" db="EMBL/GenBank/DDBJ databases">
        <authorList>
            <person name="McCartney M.A."/>
            <person name="Auch B."/>
            <person name="Kono T."/>
            <person name="Mallez S."/>
            <person name="Becker A."/>
            <person name="Gohl D.M."/>
            <person name="Silverstein K.A.T."/>
            <person name="Koren S."/>
            <person name="Bechman K.B."/>
            <person name="Herman A."/>
            <person name="Abrahante J.E."/>
            <person name="Garbe J."/>
        </authorList>
    </citation>
    <scope>NUCLEOTIDE SEQUENCE</scope>
    <source>
        <strain evidence="1">Duluth1</strain>
        <tissue evidence="1">Whole animal</tissue>
    </source>
</reference>
<proteinExistence type="predicted"/>
<gene>
    <name evidence="1" type="ORF">DPMN_038974</name>
</gene>
<reference evidence="1" key="1">
    <citation type="journal article" date="2019" name="bioRxiv">
        <title>The Genome of the Zebra Mussel, Dreissena polymorpha: A Resource for Invasive Species Research.</title>
        <authorList>
            <person name="McCartney M.A."/>
            <person name="Auch B."/>
            <person name="Kono T."/>
            <person name="Mallez S."/>
            <person name="Zhang Y."/>
            <person name="Obille A."/>
            <person name="Becker A."/>
            <person name="Abrahante J.E."/>
            <person name="Garbe J."/>
            <person name="Badalamenti J.P."/>
            <person name="Herman A."/>
            <person name="Mangelson H."/>
            <person name="Liachko I."/>
            <person name="Sullivan S."/>
            <person name="Sone E.D."/>
            <person name="Koren S."/>
            <person name="Silverstein K.A.T."/>
            <person name="Beckman K.B."/>
            <person name="Gohl D.M."/>
        </authorList>
    </citation>
    <scope>NUCLEOTIDE SEQUENCE</scope>
    <source>
        <strain evidence="1">Duluth1</strain>
        <tissue evidence="1">Whole animal</tissue>
    </source>
</reference>
<accession>A0A9D4RP60</accession>
<protein>
    <submittedName>
        <fullName evidence="1">Uncharacterized protein</fullName>
    </submittedName>
</protein>
<keyword evidence="2" id="KW-1185">Reference proteome</keyword>
<evidence type="ECO:0000313" key="1">
    <source>
        <dbReference type="EMBL" id="KAH3875699.1"/>
    </source>
</evidence>